<name>A0ABV6NRM0_9ACTN</name>
<comment type="caution">
    <text evidence="8">The sequence shown here is derived from an EMBL/GenBank/DDBJ whole genome shotgun (WGS) entry which is preliminary data.</text>
</comment>
<proteinExistence type="inferred from homology"/>
<keyword evidence="3 6" id="KW-0808">Transferase</keyword>
<dbReference type="Gene3D" id="1.10.600.10">
    <property type="entry name" value="Farnesyl Diphosphate Synthase"/>
    <property type="match status" value="1"/>
</dbReference>
<evidence type="ECO:0000256" key="1">
    <source>
        <dbReference type="ARBA" id="ARBA00001946"/>
    </source>
</evidence>
<evidence type="ECO:0000256" key="3">
    <source>
        <dbReference type="ARBA" id="ARBA00022679"/>
    </source>
</evidence>
<accession>A0ABV6NRM0</accession>
<dbReference type="EMBL" id="JBHLUE010000002">
    <property type="protein sequence ID" value="MFC0563331.1"/>
    <property type="molecule type" value="Genomic_DNA"/>
</dbReference>
<gene>
    <name evidence="8" type="ORF">ACFFHU_04010</name>
</gene>
<evidence type="ECO:0000256" key="7">
    <source>
        <dbReference type="SAM" id="MobiDB-lite"/>
    </source>
</evidence>
<dbReference type="PANTHER" id="PTHR12001">
    <property type="entry name" value="GERANYLGERANYL PYROPHOSPHATE SYNTHASE"/>
    <property type="match status" value="1"/>
</dbReference>
<dbReference type="GO" id="GO:0016740">
    <property type="term" value="F:transferase activity"/>
    <property type="evidence" value="ECO:0007669"/>
    <property type="project" value="UniProtKB-KW"/>
</dbReference>
<organism evidence="8 9">
    <name type="scientific">Plantactinospora siamensis</name>
    <dbReference type="NCBI Taxonomy" id="555372"/>
    <lineage>
        <taxon>Bacteria</taxon>
        <taxon>Bacillati</taxon>
        <taxon>Actinomycetota</taxon>
        <taxon>Actinomycetes</taxon>
        <taxon>Micromonosporales</taxon>
        <taxon>Micromonosporaceae</taxon>
        <taxon>Plantactinospora</taxon>
    </lineage>
</organism>
<keyword evidence="9" id="KW-1185">Reference proteome</keyword>
<dbReference type="SUPFAM" id="SSF48576">
    <property type="entry name" value="Terpenoid synthases"/>
    <property type="match status" value="1"/>
</dbReference>
<feature type="region of interest" description="Disordered" evidence="7">
    <location>
        <begin position="322"/>
        <end position="349"/>
    </location>
</feature>
<dbReference type="EC" id="2.5.1.-" evidence="8"/>
<dbReference type="PANTHER" id="PTHR12001:SF85">
    <property type="entry name" value="SHORT CHAIN ISOPRENYL DIPHOSPHATE SYNTHASE"/>
    <property type="match status" value="1"/>
</dbReference>
<dbReference type="InterPro" id="IPR008949">
    <property type="entry name" value="Isoprenoid_synthase_dom_sf"/>
</dbReference>
<dbReference type="RefSeq" id="WP_377335746.1">
    <property type="nucleotide sequence ID" value="NZ_JBHLUE010000002.1"/>
</dbReference>
<comment type="similarity">
    <text evidence="2 6">Belongs to the FPP/GGPP synthase family.</text>
</comment>
<evidence type="ECO:0000256" key="5">
    <source>
        <dbReference type="ARBA" id="ARBA00022842"/>
    </source>
</evidence>
<dbReference type="InterPro" id="IPR033749">
    <property type="entry name" value="Polyprenyl_synt_CS"/>
</dbReference>
<dbReference type="SFLD" id="SFLDS00005">
    <property type="entry name" value="Isoprenoid_Synthase_Type_I"/>
    <property type="match status" value="1"/>
</dbReference>
<evidence type="ECO:0000256" key="6">
    <source>
        <dbReference type="RuleBase" id="RU004466"/>
    </source>
</evidence>
<evidence type="ECO:0000313" key="8">
    <source>
        <dbReference type="EMBL" id="MFC0563331.1"/>
    </source>
</evidence>
<keyword evidence="4" id="KW-0479">Metal-binding</keyword>
<dbReference type="PROSITE" id="PS00444">
    <property type="entry name" value="POLYPRENYL_SYNTHASE_2"/>
    <property type="match status" value="1"/>
</dbReference>
<dbReference type="Pfam" id="PF00348">
    <property type="entry name" value="polyprenyl_synt"/>
    <property type="match status" value="1"/>
</dbReference>
<protein>
    <submittedName>
        <fullName evidence="8">Polyprenyl synthetase family protein</fullName>
        <ecNumber evidence="8">2.5.1.-</ecNumber>
    </submittedName>
</protein>
<dbReference type="PROSITE" id="PS00723">
    <property type="entry name" value="POLYPRENYL_SYNTHASE_1"/>
    <property type="match status" value="1"/>
</dbReference>
<reference evidence="8 9" key="1">
    <citation type="submission" date="2024-09" db="EMBL/GenBank/DDBJ databases">
        <authorList>
            <person name="Sun Q."/>
            <person name="Mori K."/>
        </authorList>
    </citation>
    <scope>NUCLEOTIDE SEQUENCE [LARGE SCALE GENOMIC DNA]</scope>
    <source>
        <strain evidence="8 9">TBRC 2205</strain>
    </source>
</reference>
<dbReference type="InterPro" id="IPR000092">
    <property type="entry name" value="Polyprenyl_synt"/>
</dbReference>
<dbReference type="CDD" id="cd00685">
    <property type="entry name" value="Trans_IPPS_HT"/>
    <property type="match status" value="1"/>
</dbReference>
<evidence type="ECO:0000313" key="9">
    <source>
        <dbReference type="Proteomes" id="UP001589894"/>
    </source>
</evidence>
<evidence type="ECO:0000256" key="4">
    <source>
        <dbReference type="ARBA" id="ARBA00022723"/>
    </source>
</evidence>
<comment type="cofactor">
    <cofactor evidence="1">
        <name>Mg(2+)</name>
        <dbReference type="ChEBI" id="CHEBI:18420"/>
    </cofactor>
</comment>
<keyword evidence="5" id="KW-0460">Magnesium</keyword>
<feature type="compositionally biased region" description="Low complexity" evidence="7">
    <location>
        <begin position="337"/>
        <end position="346"/>
    </location>
</feature>
<sequence>MANEAVAGNAIPLIRTVPGQHPQPSDPRVSRQAERPFAVRGAIEATLTAFLTGEVGALDEIDPAAGDFGRTAQDAVLAGGKRIRPVFAYWGWRGVVGGSEPVAPVLPALAALELLHAFALVHDDVMDASATRRGRPSAHRALAAQHAAAGRTGDGDRFGEAAAVLVGDLCLVWADRLLGHANLPAATILEARRCYDQMRVETVAGQYLDVLSETAVSSWSLDRAMRVARYKTACYTVQRPLLFGAALADLRRDGPLAAAYHRYGLAVGEAFQLCDDLLGVYGDPRTTGKPAGEDLLRNKPTGLLMLARELATPAQRAVLDGVRPTPADSAAPGGSTAPDGSAAPDGGSAGSVRELAEVVRATGAVDRIERLIADRVDEALTALDSSPIDPAARHALGELAVSATQRRA</sequence>
<evidence type="ECO:0000256" key="2">
    <source>
        <dbReference type="ARBA" id="ARBA00006706"/>
    </source>
</evidence>
<dbReference type="Proteomes" id="UP001589894">
    <property type="component" value="Unassembled WGS sequence"/>
</dbReference>